<dbReference type="GO" id="GO:0030289">
    <property type="term" value="C:protein phosphatase 4 complex"/>
    <property type="evidence" value="ECO:0007669"/>
    <property type="project" value="TreeGrafter"/>
</dbReference>
<organism evidence="5 6">
    <name type="scientific">Sula dactylatra</name>
    <name type="common">Masked booby</name>
    <dbReference type="NCBI Taxonomy" id="56068"/>
    <lineage>
        <taxon>Eukaryota</taxon>
        <taxon>Metazoa</taxon>
        <taxon>Chordata</taxon>
        <taxon>Craniata</taxon>
        <taxon>Vertebrata</taxon>
        <taxon>Euteleostomi</taxon>
        <taxon>Archelosauria</taxon>
        <taxon>Archosauria</taxon>
        <taxon>Dinosauria</taxon>
        <taxon>Saurischia</taxon>
        <taxon>Theropoda</taxon>
        <taxon>Coelurosauria</taxon>
        <taxon>Aves</taxon>
        <taxon>Neognathae</taxon>
        <taxon>Neoaves</taxon>
        <taxon>Aequornithes</taxon>
        <taxon>Suliformes</taxon>
        <taxon>Sulidae</taxon>
        <taxon>Sula</taxon>
    </lineage>
</organism>
<dbReference type="Proteomes" id="UP000619137">
    <property type="component" value="Unassembled WGS sequence"/>
</dbReference>
<feature type="compositionally biased region" description="Basic and acidic residues" evidence="2">
    <location>
        <begin position="631"/>
        <end position="662"/>
    </location>
</feature>
<dbReference type="GO" id="GO:0006974">
    <property type="term" value="P:DNA damage response"/>
    <property type="evidence" value="ECO:0007669"/>
    <property type="project" value="TreeGrafter"/>
</dbReference>
<accession>A0A851A7C2</accession>
<evidence type="ECO:0000313" key="6">
    <source>
        <dbReference type="Proteomes" id="UP000619137"/>
    </source>
</evidence>
<reference evidence="5" key="1">
    <citation type="submission" date="2019-10" db="EMBL/GenBank/DDBJ databases">
        <title>Bird 10,000 Genomes (B10K) Project - Family phase.</title>
        <authorList>
            <person name="Zhang G."/>
        </authorList>
    </citation>
    <scope>NUCLEOTIDE SEQUENCE</scope>
    <source>
        <strain evidence="5">B10K-DU-002-49</strain>
        <tissue evidence="5">Muscle</tissue>
    </source>
</reference>
<feature type="domain" description="PP4R3 EVH1-like" evidence="4">
    <location>
        <begin position="1"/>
        <end position="36"/>
    </location>
</feature>
<name>A0A851A7C2_SULDA</name>
<dbReference type="Pfam" id="PF04802">
    <property type="entry name" value="PP4R3"/>
    <property type="match status" value="2"/>
</dbReference>
<evidence type="ECO:0000259" key="3">
    <source>
        <dbReference type="Pfam" id="PF04802"/>
    </source>
</evidence>
<feature type="compositionally biased region" description="Acidic residues" evidence="2">
    <location>
        <begin position="728"/>
        <end position="739"/>
    </location>
</feature>
<dbReference type="GO" id="GO:0005654">
    <property type="term" value="C:nucleoplasm"/>
    <property type="evidence" value="ECO:0007669"/>
    <property type="project" value="TreeGrafter"/>
</dbReference>
<keyword evidence="6" id="KW-1185">Reference proteome</keyword>
<gene>
    <name evidence="5" type="primary">Ppp4r3b</name>
    <name evidence="5" type="ORF">SULDAC_R04811</name>
</gene>
<dbReference type="PANTHER" id="PTHR23318">
    <property type="entry name" value="ATP SYNTHASE GAMMA-RELATED"/>
    <property type="match status" value="1"/>
</dbReference>
<dbReference type="EMBL" id="WEKW01016167">
    <property type="protein sequence ID" value="NWI28563.1"/>
    <property type="molecule type" value="Genomic_DNA"/>
</dbReference>
<feature type="domain" description="Serine/threonine-protein phosphatase 4 regulatory subunit 3-like central" evidence="3">
    <location>
        <begin position="272"/>
        <end position="579"/>
    </location>
</feature>
<dbReference type="InterPro" id="IPR011993">
    <property type="entry name" value="PH-like_dom_sf"/>
</dbReference>
<feature type="non-terminal residue" evidence="5">
    <location>
        <position position="750"/>
    </location>
</feature>
<proteinExistence type="inferred from homology"/>
<dbReference type="InterPro" id="IPR006887">
    <property type="entry name" value="P4R3-like_central_dom"/>
</dbReference>
<sequence>QDTLIVWSEAENYDLALSFQEKAGCDEIWEKICQVQGKDPSVEVTQDLIESEEEHIEEMPETSPLIDLPTCELNKLEEIADLVTSVLSSPIRREKLALALENEGYIKKLLQLFQVCENLENTEGLHHLYEIIRGILFLNKATLFEVMFSDECIMDVVGCLEYDPSLAQPKRHREFLTKTAKFKEVIPITDSELRQKIHQTYRVQYIQDIILPTPSVFEENFLSTLTSFIFFNKVEIVSMLQVSFLCKALLSPCLQNFQEKNCEPLAGIRVTGMDDLQVRSAATDIFSYLVEFSPSMVREFVMQEAQQSDDDILLINVVIEQMICDTDPELGGAVQLMGLLRTLIDPENMLATANKTEKSEFLNFFYNHCMHVLTAPLLANTSEDKCEKAGRTDCFSPSFKCLWCFESLFLTCVFIFYFSDAVVGSTQSNTICPDNYQTAQLLALILELLTFCVEHHTYHIKNYIMNKDLLRRVLVLMNSKHTFLALCALRFMRRIIGLKDEFYNRYITKGNLFEPVINALLDNGTRYNLLNSAVIELFEFIRVEDIKSLIAHIVENFYNALESIEYVQTFKGLKTKYEQEKDRQNQKLNSVPSILRSNRFRRDARALEEDEEMWFNEDEEEEGEAVVPPVEKSKQEDDFPDSYEKFMETKKAKESEDKENLPKRTSAGGFKFTFSHSASAANGANGANSKSVAAQTSPASSNGSSSKNATLTTAVTAAKGSLVGLVDYPDDEDDDEEEETSPRKRPRLGS</sequence>
<evidence type="ECO:0000313" key="5">
    <source>
        <dbReference type="EMBL" id="NWI28563.1"/>
    </source>
</evidence>
<dbReference type="InterPro" id="IPR055236">
    <property type="entry name" value="EVH1_PP4R3"/>
</dbReference>
<protein>
    <submittedName>
        <fullName evidence="5">P4R3B phosphatase</fullName>
    </submittedName>
</protein>
<dbReference type="PANTHER" id="PTHR23318:SF18">
    <property type="entry name" value="SERINE_THREONINE-PROTEIN PHOSPHATASE 4 REGULATORY SUBUNIT 3B"/>
    <property type="match status" value="1"/>
</dbReference>
<feature type="compositionally biased region" description="Low complexity" evidence="2">
    <location>
        <begin position="675"/>
        <end position="706"/>
    </location>
</feature>
<dbReference type="AlphaFoldDB" id="A0A851A7C2"/>
<evidence type="ECO:0000256" key="1">
    <source>
        <dbReference type="ARBA" id="ARBA00008809"/>
    </source>
</evidence>
<feature type="domain" description="Serine/threonine-protein phosphatase 4 regulatory subunit 3-like central" evidence="3">
    <location>
        <begin position="78"/>
        <end position="245"/>
    </location>
</feature>
<comment type="similarity">
    <text evidence="1">Belongs to the SMEK family.</text>
</comment>
<comment type="caution">
    <text evidence="5">The sequence shown here is derived from an EMBL/GenBank/DDBJ whole genome shotgun (WGS) entry which is preliminary data.</text>
</comment>
<dbReference type="InterPro" id="IPR016024">
    <property type="entry name" value="ARM-type_fold"/>
</dbReference>
<evidence type="ECO:0000256" key="2">
    <source>
        <dbReference type="SAM" id="MobiDB-lite"/>
    </source>
</evidence>
<dbReference type="Pfam" id="PF22972">
    <property type="entry name" value="EVH1_PP4R3"/>
    <property type="match status" value="1"/>
</dbReference>
<dbReference type="GO" id="GO:0072542">
    <property type="term" value="F:protein phosphatase activator activity"/>
    <property type="evidence" value="ECO:0007669"/>
    <property type="project" value="TreeGrafter"/>
</dbReference>
<dbReference type="InterPro" id="IPR051137">
    <property type="entry name" value="PP4R3-like"/>
</dbReference>
<evidence type="ECO:0000259" key="4">
    <source>
        <dbReference type="Pfam" id="PF22972"/>
    </source>
</evidence>
<feature type="compositionally biased region" description="Acidic residues" evidence="2">
    <location>
        <begin position="612"/>
        <end position="624"/>
    </location>
</feature>
<dbReference type="Gene3D" id="2.30.29.30">
    <property type="entry name" value="Pleckstrin-homology domain (PH domain)/Phosphotyrosine-binding domain (PTB)"/>
    <property type="match status" value="1"/>
</dbReference>
<feature type="non-terminal residue" evidence="5">
    <location>
        <position position="1"/>
    </location>
</feature>
<feature type="region of interest" description="Disordered" evidence="2">
    <location>
        <begin position="612"/>
        <end position="750"/>
    </location>
</feature>
<dbReference type="SUPFAM" id="SSF48371">
    <property type="entry name" value="ARM repeat"/>
    <property type="match status" value="1"/>
</dbReference>